<keyword evidence="3" id="KW-1003">Cell membrane</keyword>
<keyword evidence="4 7" id="KW-0812">Transmembrane</keyword>
<keyword evidence="11" id="KW-1185">Reference proteome</keyword>
<feature type="transmembrane region" description="Helical" evidence="7">
    <location>
        <begin position="35"/>
        <end position="61"/>
    </location>
</feature>
<comment type="subcellular location">
    <subcellularLocation>
        <location evidence="1 7">Cell membrane</location>
        <topology evidence="1 7">Multi-pass membrane protein</topology>
    </subcellularLocation>
</comment>
<feature type="transmembrane region" description="Helical" evidence="7">
    <location>
        <begin position="208"/>
        <end position="233"/>
    </location>
</feature>
<proteinExistence type="inferred from homology"/>
<sequence length="300" mass="32803">MSATANRTHQASPRSQSPAAAAHRRRLLGRRDRTGLLHIVLLPLAVLWLVPLVMVVGLSLLPSDDPGVTAWGLVPQAPSFGNYVNIWQDNPIFRNLLNSLLITVPSVALVVLFGSMAAFALARLRVPLKAVIFAMLILALILPMSSIIVATFKILQSFGLYNNLLGLVLVYTALGMPFAVIIIRTAFLAVPQDTYEAALLDGAGPWQIYWRIYLPLARPALAVVVIWHCMMAWNDFLLPLVSISDNDLKPLTLIPLAYRGIFLSQPGALFAILVLISLPIVIVFLFLQKYLVNGLAGAIK</sequence>
<feature type="transmembrane region" description="Helical" evidence="7">
    <location>
        <begin position="164"/>
        <end position="187"/>
    </location>
</feature>
<evidence type="ECO:0000256" key="5">
    <source>
        <dbReference type="ARBA" id="ARBA00022989"/>
    </source>
</evidence>
<reference evidence="10 11" key="1">
    <citation type="submission" date="2024-10" db="EMBL/GenBank/DDBJ databases">
        <title>The Natural Products Discovery Center: Release of the First 8490 Sequenced Strains for Exploring Actinobacteria Biosynthetic Diversity.</title>
        <authorList>
            <person name="Kalkreuter E."/>
            <person name="Kautsar S.A."/>
            <person name="Yang D."/>
            <person name="Bader C.D."/>
            <person name="Teijaro C.N."/>
            <person name="Fluegel L."/>
            <person name="Davis C.M."/>
            <person name="Simpson J.R."/>
            <person name="Lauterbach L."/>
            <person name="Steele A.D."/>
            <person name="Gui C."/>
            <person name="Meng S."/>
            <person name="Li G."/>
            <person name="Viehrig K."/>
            <person name="Ye F."/>
            <person name="Su P."/>
            <person name="Kiefer A.F."/>
            <person name="Nichols A."/>
            <person name="Cepeda A.J."/>
            <person name="Yan W."/>
            <person name="Fan B."/>
            <person name="Jiang Y."/>
            <person name="Adhikari A."/>
            <person name="Zheng C.-J."/>
            <person name="Schuster L."/>
            <person name="Cowan T.M."/>
            <person name="Smanski M.J."/>
            <person name="Chevrette M.G."/>
            <person name="De Carvalho L.P.S."/>
            <person name="Shen B."/>
        </authorList>
    </citation>
    <scope>NUCLEOTIDE SEQUENCE [LARGE SCALE GENOMIC DNA]</scope>
    <source>
        <strain evidence="10 11">NPDC049639</strain>
    </source>
</reference>
<keyword evidence="6 7" id="KW-0472">Membrane</keyword>
<dbReference type="Gene3D" id="1.10.3720.10">
    <property type="entry name" value="MetI-like"/>
    <property type="match status" value="1"/>
</dbReference>
<accession>A0ABW8AP69</accession>
<organism evidence="10 11">
    <name type="scientific">Spongisporangium articulatum</name>
    <dbReference type="NCBI Taxonomy" id="3362603"/>
    <lineage>
        <taxon>Bacteria</taxon>
        <taxon>Bacillati</taxon>
        <taxon>Actinomycetota</taxon>
        <taxon>Actinomycetes</taxon>
        <taxon>Kineosporiales</taxon>
        <taxon>Kineosporiaceae</taxon>
        <taxon>Spongisporangium</taxon>
    </lineage>
</organism>
<dbReference type="EMBL" id="JBITLV010000003">
    <property type="protein sequence ID" value="MFI7587417.1"/>
    <property type="molecule type" value="Genomic_DNA"/>
</dbReference>
<feature type="transmembrane region" description="Helical" evidence="7">
    <location>
        <begin position="131"/>
        <end position="152"/>
    </location>
</feature>
<evidence type="ECO:0000256" key="1">
    <source>
        <dbReference type="ARBA" id="ARBA00004651"/>
    </source>
</evidence>
<feature type="transmembrane region" description="Helical" evidence="7">
    <location>
        <begin position="100"/>
        <end position="124"/>
    </location>
</feature>
<protein>
    <submittedName>
        <fullName evidence="10">Carbohydrate ABC transporter permease</fullName>
    </submittedName>
</protein>
<keyword evidence="2 7" id="KW-0813">Transport</keyword>
<dbReference type="PANTHER" id="PTHR43744">
    <property type="entry name" value="ABC TRANSPORTER PERMEASE PROTEIN MG189-RELATED-RELATED"/>
    <property type="match status" value="1"/>
</dbReference>
<dbReference type="PANTHER" id="PTHR43744:SF3">
    <property type="entry name" value="LACTOSE TRANSPORT SYSTEM PERMEASE PROTEIN LACG"/>
    <property type="match status" value="1"/>
</dbReference>
<feature type="region of interest" description="Disordered" evidence="8">
    <location>
        <begin position="1"/>
        <end position="24"/>
    </location>
</feature>
<feature type="transmembrane region" description="Helical" evidence="7">
    <location>
        <begin position="268"/>
        <end position="287"/>
    </location>
</feature>
<evidence type="ECO:0000256" key="8">
    <source>
        <dbReference type="SAM" id="MobiDB-lite"/>
    </source>
</evidence>
<dbReference type="RefSeq" id="WP_398279066.1">
    <property type="nucleotide sequence ID" value="NZ_JBITLV010000003.1"/>
</dbReference>
<dbReference type="Pfam" id="PF00528">
    <property type="entry name" value="BPD_transp_1"/>
    <property type="match status" value="1"/>
</dbReference>
<dbReference type="InterPro" id="IPR035906">
    <property type="entry name" value="MetI-like_sf"/>
</dbReference>
<name>A0ABW8AP69_9ACTN</name>
<evidence type="ECO:0000313" key="11">
    <source>
        <dbReference type="Proteomes" id="UP001612915"/>
    </source>
</evidence>
<evidence type="ECO:0000256" key="3">
    <source>
        <dbReference type="ARBA" id="ARBA00022475"/>
    </source>
</evidence>
<gene>
    <name evidence="10" type="ORF">ACIB24_10115</name>
</gene>
<keyword evidence="5 7" id="KW-1133">Transmembrane helix</keyword>
<feature type="compositionally biased region" description="Low complexity" evidence="8">
    <location>
        <begin position="9"/>
        <end position="21"/>
    </location>
</feature>
<evidence type="ECO:0000259" key="9">
    <source>
        <dbReference type="PROSITE" id="PS50928"/>
    </source>
</evidence>
<comment type="similarity">
    <text evidence="7">Belongs to the binding-protein-dependent transport system permease family.</text>
</comment>
<evidence type="ECO:0000256" key="4">
    <source>
        <dbReference type="ARBA" id="ARBA00022692"/>
    </source>
</evidence>
<dbReference type="CDD" id="cd06261">
    <property type="entry name" value="TM_PBP2"/>
    <property type="match status" value="1"/>
</dbReference>
<dbReference type="PROSITE" id="PS50928">
    <property type="entry name" value="ABC_TM1"/>
    <property type="match status" value="1"/>
</dbReference>
<comment type="caution">
    <text evidence="10">The sequence shown here is derived from an EMBL/GenBank/DDBJ whole genome shotgun (WGS) entry which is preliminary data.</text>
</comment>
<feature type="domain" description="ABC transmembrane type-1" evidence="9">
    <location>
        <begin position="96"/>
        <end position="287"/>
    </location>
</feature>
<dbReference type="SUPFAM" id="SSF161098">
    <property type="entry name" value="MetI-like"/>
    <property type="match status" value="1"/>
</dbReference>
<evidence type="ECO:0000256" key="7">
    <source>
        <dbReference type="RuleBase" id="RU363032"/>
    </source>
</evidence>
<evidence type="ECO:0000256" key="6">
    <source>
        <dbReference type="ARBA" id="ARBA00023136"/>
    </source>
</evidence>
<evidence type="ECO:0000256" key="2">
    <source>
        <dbReference type="ARBA" id="ARBA00022448"/>
    </source>
</evidence>
<dbReference type="Proteomes" id="UP001612915">
    <property type="component" value="Unassembled WGS sequence"/>
</dbReference>
<dbReference type="InterPro" id="IPR000515">
    <property type="entry name" value="MetI-like"/>
</dbReference>
<evidence type="ECO:0000313" key="10">
    <source>
        <dbReference type="EMBL" id="MFI7587417.1"/>
    </source>
</evidence>